<dbReference type="OrthoDB" id="5198708at2"/>
<accession>A0A0R2MUQ7</accession>
<keyword evidence="3" id="KW-0560">Oxidoreductase</keyword>
<evidence type="ECO:0000256" key="7">
    <source>
        <dbReference type="ARBA" id="ARBA00040132"/>
    </source>
</evidence>
<gene>
    <name evidence="13" type="ORF">IV56_GL002318</name>
</gene>
<name>A0A0R2MUQ7_9LACO</name>
<reference evidence="13 14" key="1">
    <citation type="journal article" date="2015" name="Genome Announc.">
        <title>Expanding the biotechnology potential of lactobacilli through comparative genomics of 213 strains and associated genera.</title>
        <authorList>
            <person name="Sun Z."/>
            <person name="Harris H.M."/>
            <person name="McCann A."/>
            <person name="Guo C."/>
            <person name="Argimon S."/>
            <person name="Zhang W."/>
            <person name="Yang X."/>
            <person name="Jeffery I.B."/>
            <person name="Cooney J.C."/>
            <person name="Kagawa T.F."/>
            <person name="Liu W."/>
            <person name="Song Y."/>
            <person name="Salvetti E."/>
            <person name="Wrobel A."/>
            <person name="Rasinkangas P."/>
            <person name="Parkhill J."/>
            <person name="Rea M.C."/>
            <person name="O'Sullivan O."/>
            <person name="Ritari J."/>
            <person name="Douillard F.P."/>
            <person name="Paul Ross R."/>
            <person name="Yang R."/>
            <person name="Briner A.E."/>
            <person name="Felis G.E."/>
            <person name="de Vos W.M."/>
            <person name="Barrangou R."/>
            <person name="Klaenhammer T.R."/>
            <person name="Caufield P.W."/>
            <person name="Cui Y."/>
            <person name="Zhang H."/>
            <person name="O'Toole P.W."/>
        </authorList>
    </citation>
    <scope>NUCLEOTIDE SEQUENCE [LARGE SCALE GENOMIC DNA]</scope>
    <source>
        <strain evidence="13 14">DSM 24301</strain>
    </source>
</reference>
<evidence type="ECO:0000259" key="12">
    <source>
        <dbReference type="Pfam" id="PF00465"/>
    </source>
</evidence>
<dbReference type="GO" id="GO:0046872">
    <property type="term" value="F:metal ion binding"/>
    <property type="evidence" value="ECO:0007669"/>
    <property type="project" value="UniProtKB-KW"/>
</dbReference>
<organism evidence="13 14">
    <name type="scientific">Lacticaseibacillus saniviri JCM 17471 = DSM 24301</name>
    <dbReference type="NCBI Taxonomy" id="1293598"/>
    <lineage>
        <taxon>Bacteria</taxon>
        <taxon>Bacillati</taxon>
        <taxon>Bacillota</taxon>
        <taxon>Bacilli</taxon>
        <taxon>Lactobacillales</taxon>
        <taxon>Lactobacillaceae</taxon>
        <taxon>Lacticaseibacillus</taxon>
    </lineage>
</organism>
<comment type="caution">
    <text evidence="13">The sequence shown here is derived from an EMBL/GenBank/DDBJ whole genome shotgun (WGS) entry which is preliminary data.</text>
</comment>
<feature type="binding site" evidence="11">
    <location>
        <begin position="118"/>
        <end position="121"/>
    </location>
    <ligand>
        <name>NAD(+)</name>
        <dbReference type="ChEBI" id="CHEBI:57540"/>
    </ligand>
</feature>
<dbReference type="PANTHER" id="PTHR43616:SF5">
    <property type="entry name" value="GLYCEROL DEHYDROGENASE 1"/>
    <property type="match status" value="1"/>
</dbReference>
<evidence type="ECO:0000256" key="8">
    <source>
        <dbReference type="ARBA" id="ARBA00049006"/>
    </source>
</evidence>
<dbReference type="PATRIC" id="fig|1293598.4.peg.2420"/>
<evidence type="ECO:0000256" key="1">
    <source>
        <dbReference type="ARBA" id="ARBA00007358"/>
    </source>
</evidence>
<dbReference type="InterPro" id="IPR016205">
    <property type="entry name" value="Glycerol_DH"/>
</dbReference>
<evidence type="ECO:0000313" key="14">
    <source>
        <dbReference type="Proteomes" id="UP000050969"/>
    </source>
</evidence>
<evidence type="ECO:0000256" key="5">
    <source>
        <dbReference type="ARBA" id="ARBA00037918"/>
    </source>
</evidence>
<dbReference type="PANTHER" id="PTHR43616">
    <property type="entry name" value="GLYCEROL DEHYDROGENASE"/>
    <property type="match status" value="1"/>
</dbReference>
<sequence length="383" mass="41245">MAKDLMFVSPDKYIQGAGLLEHSADYIKQLGSHLLIMADELIWEIVGNEFASYLEDNDFTVTKVTFNGEASVQEIDRITTIGQENHNDVVIGLGGGKTLDTSKGIAKALDAKLVIAPTAASADAPTAGLSVLYTEDGTFDQYEFYPRHSDLVLMDTQVIANAPVRTLISGISDAMATNIEAKATSQKHGVTMGNGAATFAGRAIAAECERVLWDYAFEAVESNKHHLVTPALEAIVEANTLLSGLGFENAGLAAAHAIHNGFTAVKGDIHHLTHGEKVAFGAMVELVLQGTPHDELDKYINFYLTLGLPITMEATHLDELSDDELHQIGVLATQPDETMKNMPFAVTPEMVVNAMKAASAYAHAYEESHELHPIFVNKALVNA</sequence>
<dbReference type="AlphaFoldDB" id="A0A0R2MUQ7"/>
<keyword evidence="4 11" id="KW-0520">NAD</keyword>
<dbReference type="Gene3D" id="1.20.1090.10">
    <property type="entry name" value="Dehydroquinate synthase-like - alpha domain"/>
    <property type="match status" value="1"/>
</dbReference>
<keyword evidence="14" id="KW-1185">Reference proteome</keyword>
<feature type="binding site" evidence="9">
    <location>
        <position position="256"/>
    </location>
    <ligand>
        <name>glycerol</name>
        <dbReference type="ChEBI" id="CHEBI:17754"/>
    </ligand>
</feature>
<protein>
    <recommendedName>
        <fullName evidence="7">Glycerol dehydrogenase</fullName>
        <ecNumber evidence="6">1.1.1.6</ecNumber>
    </recommendedName>
</protein>
<evidence type="ECO:0000256" key="2">
    <source>
        <dbReference type="ARBA" id="ARBA00022723"/>
    </source>
</evidence>
<evidence type="ECO:0000256" key="3">
    <source>
        <dbReference type="ARBA" id="ARBA00023002"/>
    </source>
</evidence>
<dbReference type="EMBL" id="JQCE01000064">
    <property type="protein sequence ID" value="KRO15549.1"/>
    <property type="molecule type" value="Genomic_DNA"/>
</dbReference>
<comment type="similarity">
    <text evidence="1">Belongs to the iron-containing alcohol dehydrogenase family.</text>
</comment>
<comment type="catalytic activity">
    <reaction evidence="8">
        <text>glycerol + NAD(+) = dihydroxyacetone + NADH + H(+)</text>
        <dbReference type="Rhea" id="RHEA:13769"/>
        <dbReference type="ChEBI" id="CHEBI:15378"/>
        <dbReference type="ChEBI" id="CHEBI:16016"/>
        <dbReference type="ChEBI" id="CHEBI:17754"/>
        <dbReference type="ChEBI" id="CHEBI:57540"/>
        <dbReference type="ChEBI" id="CHEBI:57945"/>
        <dbReference type="EC" id="1.1.1.6"/>
    </reaction>
</comment>
<evidence type="ECO:0000256" key="10">
    <source>
        <dbReference type="PIRSR" id="PIRSR000112-2"/>
    </source>
</evidence>
<dbReference type="SUPFAM" id="SSF56796">
    <property type="entry name" value="Dehydroquinate synthase-like"/>
    <property type="match status" value="1"/>
</dbReference>
<keyword evidence="2 9" id="KW-0479">Metal-binding</keyword>
<feature type="binding site" evidence="11">
    <location>
        <position position="39"/>
    </location>
    <ligand>
        <name>NAD(+)</name>
        <dbReference type="ChEBI" id="CHEBI:57540"/>
    </ligand>
</feature>
<dbReference type="InterPro" id="IPR018211">
    <property type="entry name" value="ADH_Fe_CS"/>
</dbReference>
<dbReference type="Proteomes" id="UP000050969">
    <property type="component" value="Unassembled WGS sequence"/>
</dbReference>
<evidence type="ECO:0000256" key="4">
    <source>
        <dbReference type="ARBA" id="ARBA00023027"/>
    </source>
</evidence>
<evidence type="ECO:0000256" key="9">
    <source>
        <dbReference type="PIRSR" id="PIRSR000112-1"/>
    </source>
</evidence>
<dbReference type="GO" id="GO:0008888">
    <property type="term" value="F:glycerol dehydrogenase (NAD+) activity"/>
    <property type="evidence" value="ECO:0007669"/>
    <property type="project" value="UniProtKB-EC"/>
</dbReference>
<feature type="binding site" evidence="10">
    <location>
        <position position="274"/>
    </location>
    <ligand>
        <name>Zn(2+)</name>
        <dbReference type="ChEBI" id="CHEBI:29105"/>
        <note>catalytic</note>
    </ligand>
</feature>
<comment type="cofactor">
    <cofactor evidence="9">
        <name>Zn(2+)</name>
        <dbReference type="ChEBI" id="CHEBI:29105"/>
    </cofactor>
    <text evidence="9">Binds 1 zinc ion per subunit.</text>
</comment>
<dbReference type="PROSITE" id="PS00913">
    <property type="entry name" value="ADH_IRON_1"/>
    <property type="match status" value="1"/>
</dbReference>
<keyword evidence="9" id="KW-0862">Zinc</keyword>
<dbReference type="NCBIfam" id="NF006941">
    <property type="entry name" value="PRK09423.1"/>
    <property type="match status" value="1"/>
</dbReference>
<feature type="binding site" evidence="9">
    <location>
        <position position="274"/>
    </location>
    <ligand>
        <name>glycerol</name>
        <dbReference type="ChEBI" id="CHEBI:17754"/>
    </ligand>
</feature>
<evidence type="ECO:0000256" key="11">
    <source>
        <dbReference type="PIRSR" id="PIRSR000112-3"/>
    </source>
</evidence>
<dbReference type="Gene3D" id="3.40.50.1970">
    <property type="match status" value="1"/>
</dbReference>
<evidence type="ECO:0000313" key="13">
    <source>
        <dbReference type="EMBL" id="KRO15549.1"/>
    </source>
</evidence>
<dbReference type="InterPro" id="IPR001670">
    <property type="entry name" value="ADH_Fe/GldA"/>
</dbReference>
<dbReference type="EC" id="1.1.1.6" evidence="6"/>
<feature type="binding site" evidence="11">
    <location>
        <position position="133"/>
    </location>
    <ligand>
        <name>NAD(+)</name>
        <dbReference type="ChEBI" id="CHEBI:57540"/>
    </ligand>
</feature>
<proteinExistence type="inferred from homology"/>
<evidence type="ECO:0000256" key="6">
    <source>
        <dbReference type="ARBA" id="ARBA00039147"/>
    </source>
</evidence>
<feature type="domain" description="Alcohol dehydrogenase iron-type/glycerol dehydrogenase GldA" evidence="12">
    <location>
        <begin position="10"/>
        <end position="156"/>
    </location>
</feature>
<dbReference type="CDD" id="cd08170">
    <property type="entry name" value="GlyDH"/>
    <property type="match status" value="1"/>
</dbReference>
<feature type="binding site" evidence="11">
    <location>
        <position position="129"/>
    </location>
    <ligand>
        <name>NAD(+)</name>
        <dbReference type="ChEBI" id="CHEBI:57540"/>
    </ligand>
</feature>
<feature type="binding site" evidence="11">
    <location>
        <begin position="96"/>
        <end position="100"/>
    </location>
    <ligand>
        <name>NAD(+)</name>
        <dbReference type="ChEBI" id="CHEBI:57540"/>
    </ligand>
</feature>
<dbReference type="Pfam" id="PF00465">
    <property type="entry name" value="Fe-ADH"/>
    <property type="match status" value="1"/>
</dbReference>
<dbReference type="RefSeq" id="WP_054776618.1">
    <property type="nucleotide sequence ID" value="NZ_BBBX01000002.1"/>
</dbReference>
<comment type="pathway">
    <text evidence="5">Polyol metabolism; glycerol fermentation; glycerone phosphate from glycerol (oxidative route): step 1/2.</text>
</comment>
<dbReference type="STRING" id="1293598.IV56_GL002318"/>
<feature type="binding site" evidence="10">
    <location>
        <position position="123"/>
    </location>
    <ligand>
        <name>glycerol</name>
        <dbReference type="ChEBI" id="CHEBI:17754"/>
    </ligand>
</feature>
<dbReference type="PIRSF" id="PIRSF000112">
    <property type="entry name" value="Glycerol_dehydrogenase"/>
    <property type="match status" value="1"/>
</dbReference>
<feature type="binding site" evidence="9">
    <location>
        <position position="173"/>
    </location>
    <ligand>
        <name>glycerol</name>
        <dbReference type="ChEBI" id="CHEBI:17754"/>
    </ligand>
</feature>